<dbReference type="Pfam" id="PF01042">
    <property type="entry name" value="Ribonuc_L-PSP"/>
    <property type="match status" value="1"/>
</dbReference>
<evidence type="ECO:0000256" key="1">
    <source>
        <dbReference type="ARBA" id="ARBA00010552"/>
    </source>
</evidence>
<dbReference type="GO" id="GO:0019239">
    <property type="term" value="F:deaminase activity"/>
    <property type="evidence" value="ECO:0007669"/>
    <property type="project" value="TreeGrafter"/>
</dbReference>
<keyword evidence="3" id="KW-1185">Reference proteome</keyword>
<dbReference type="AlphaFoldDB" id="G8R7C6"/>
<dbReference type="KEGG" id="oho:Oweho_0215"/>
<protein>
    <submittedName>
        <fullName evidence="2">Endoribonuclease L-PSP, putative</fullName>
    </submittedName>
</protein>
<dbReference type="Proteomes" id="UP000005631">
    <property type="component" value="Chromosome"/>
</dbReference>
<dbReference type="PANTHER" id="PTHR11803">
    <property type="entry name" value="2-IMINOBUTANOATE/2-IMINOPROPANOATE DEAMINASE RIDA"/>
    <property type="match status" value="1"/>
</dbReference>
<dbReference type="SUPFAM" id="SSF55298">
    <property type="entry name" value="YjgF-like"/>
    <property type="match status" value="1"/>
</dbReference>
<sequence length="125" mass="13680">MKKIITSTKAPTPIGPYNQAVLANGTLYISGQIALNPETGELMDNTIQEETEWVMKHLGSILAEAGMDYSNLVKCSIFIKDMGQFAQINEVYAKYFKADPPARETVEVACLPKNVNVEISGIAVK</sequence>
<dbReference type="Gene3D" id="3.30.1330.40">
    <property type="entry name" value="RutC-like"/>
    <property type="match status" value="1"/>
</dbReference>
<dbReference type="FunFam" id="3.30.1330.40:FF:000001">
    <property type="entry name" value="L-PSP family endoribonuclease"/>
    <property type="match status" value="1"/>
</dbReference>
<dbReference type="NCBIfam" id="TIGR00004">
    <property type="entry name" value="Rid family detoxifying hydrolase"/>
    <property type="match status" value="1"/>
</dbReference>
<dbReference type="eggNOG" id="COG0251">
    <property type="taxonomic scope" value="Bacteria"/>
</dbReference>
<reference evidence="2 3" key="1">
    <citation type="journal article" date="2012" name="Stand. Genomic Sci.">
        <title>Genome sequence of the orange-pigmented seawater bacterium Owenweeksia hongkongensis type strain (UST20020801(T)).</title>
        <authorList>
            <person name="Riedel T."/>
            <person name="Held B."/>
            <person name="Nolan M."/>
            <person name="Lucas S."/>
            <person name="Lapidus A."/>
            <person name="Tice H."/>
            <person name="Del Rio T.G."/>
            <person name="Cheng J.F."/>
            <person name="Han C."/>
            <person name="Tapia R."/>
            <person name="Goodwin L.A."/>
            <person name="Pitluck S."/>
            <person name="Liolios K."/>
            <person name="Mavromatis K."/>
            <person name="Pagani I."/>
            <person name="Ivanova N."/>
            <person name="Mikhailova N."/>
            <person name="Pati A."/>
            <person name="Chen A."/>
            <person name="Palaniappan K."/>
            <person name="Rohde M."/>
            <person name="Tindall B.J."/>
            <person name="Detter J.C."/>
            <person name="Goker M."/>
            <person name="Woyke T."/>
            <person name="Bristow J."/>
            <person name="Eisen J.A."/>
            <person name="Markowitz V."/>
            <person name="Hugenholtz P."/>
            <person name="Klenk H.P."/>
            <person name="Kyrpides N.C."/>
        </authorList>
    </citation>
    <scope>NUCLEOTIDE SEQUENCE</scope>
    <source>
        <strain evidence="3">DSM 17368 / JCM 12287 / NRRL B-23963</strain>
    </source>
</reference>
<dbReference type="EMBL" id="CP003156">
    <property type="protein sequence ID" value="AEV31237.1"/>
    <property type="molecule type" value="Genomic_DNA"/>
</dbReference>
<name>G8R7C6_OWEHD</name>
<dbReference type="RefSeq" id="WP_014200598.1">
    <property type="nucleotide sequence ID" value="NC_016599.1"/>
</dbReference>
<gene>
    <name evidence="2" type="ordered locus">Oweho_0215</name>
</gene>
<dbReference type="STRING" id="926562.Oweho_0215"/>
<evidence type="ECO:0000313" key="3">
    <source>
        <dbReference type="Proteomes" id="UP000005631"/>
    </source>
</evidence>
<comment type="similarity">
    <text evidence="1">Belongs to the RutC family.</text>
</comment>
<dbReference type="PATRIC" id="fig|926562.3.peg.220"/>
<proteinExistence type="inferred from homology"/>
<dbReference type="PANTHER" id="PTHR11803:SF58">
    <property type="entry name" value="PROTEIN HMF1-RELATED"/>
    <property type="match status" value="1"/>
</dbReference>
<accession>G8R7C6</accession>
<dbReference type="InterPro" id="IPR006056">
    <property type="entry name" value="RidA"/>
</dbReference>
<dbReference type="InterPro" id="IPR035959">
    <property type="entry name" value="RutC-like_sf"/>
</dbReference>
<dbReference type="HOGENOM" id="CLU_100715_7_1_10"/>
<dbReference type="CDD" id="cd00448">
    <property type="entry name" value="YjgF_YER057c_UK114_family"/>
    <property type="match status" value="1"/>
</dbReference>
<evidence type="ECO:0000313" key="2">
    <source>
        <dbReference type="EMBL" id="AEV31237.1"/>
    </source>
</evidence>
<dbReference type="InterPro" id="IPR006175">
    <property type="entry name" value="YjgF/YER057c/UK114"/>
</dbReference>
<organism evidence="2 3">
    <name type="scientific">Owenweeksia hongkongensis (strain DSM 17368 / CIP 108786 / JCM 12287 / NRRL B-23963 / UST20020801)</name>
    <dbReference type="NCBI Taxonomy" id="926562"/>
    <lineage>
        <taxon>Bacteria</taxon>
        <taxon>Pseudomonadati</taxon>
        <taxon>Bacteroidota</taxon>
        <taxon>Flavobacteriia</taxon>
        <taxon>Flavobacteriales</taxon>
        <taxon>Owenweeksiaceae</taxon>
        <taxon>Owenweeksia</taxon>
    </lineage>
</organism>
<dbReference type="GO" id="GO:0005829">
    <property type="term" value="C:cytosol"/>
    <property type="evidence" value="ECO:0007669"/>
    <property type="project" value="TreeGrafter"/>
</dbReference>